<reference evidence="4" key="1">
    <citation type="journal article" date="2019" name="Int. J. Syst. Evol. Microbiol.">
        <title>The Global Catalogue of Microorganisms (GCM) 10K type strain sequencing project: providing services to taxonomists for standard genome sequencing and annotation.</title>
        <authorList>
            <consortium name="The Broad Institute Genomics Platform"/>
            <consortium name="The Broad Institute Genome Sequencing Center for Infectious Disease"/>
            <person name="Wu L."/>
            <person name="Ma J."/>
        </authorList>
    </citation>
    <scope>NUCLEOTIDE SEQUENCE [LARGE SCALE GENOMIC DNA]</scope>
    <source>
        <strain evidence="4">CCUG 60742</strain>
    </source>
</reference>
<dbReference type="Pfam" id="PF14317">
    <property type="entry name" value="YcxB"/>
    <property type="match status" value="1"/>
</dbReference>
<dbReference type="InterPro" id="IPR025588">
    <property type="entry name" value="YcxB-like_C"/>
</dbReference>
<organism evidence="3 4">
    <name type="scientific">Mucilaginibacter lutimaris</name>
    <dbReference type="NCBI Taxonomy" id="931629"/>
    <lineage>
        <taxon>Bacteria</taxon>
        <taxon>Pseudomonadati</taxon>
        <taxon>Bacteroidota</taxon>
        <taxon>Sphingobacteriia</taxon>
        <taxon>Sphingobacteriales</taxon>
        <taxon>Sphingobacteriaceae</taxon>
        <taxon>Mucilaginibacter</taxon>
    </lineage>
</organism>
<evidence type="ECO:0000313" key="4">
    <source>
        <dbReference type="Proteomes" id="UP001597073"/>
    </source>
</evidence>
<gene>
    <name evidence="3" type="ORF">ACFQZI_06160</name>
</gene>
<keyword evidence="1" id="KW-0812">Transmembrane</keyword>
<protein>
    <submittedName>
        <fullName evidence="3">YcxB family protein</fullName>
    </submittedName>
</protein>
<keyword evidence="4" id="KW-1185">Reference proteome</keyword>
<sequence length="167" mass="19033">MVVKTHITLQQYIKLMYFLTYRKGGTIYISIIAVIMFVTGILSVAGISDMQTDPTFALVFGAFVIFVLPVSVYLSAKKNFNSNKRLSETIDYEFTSDKMIVRGETFHSELGLNETFKIEELKNWFLIYQSKQTANFVSKASLNTVEISELRSLFNSLSGVKVKLKRK</sequence>
<keyword evidence="1" id="KW-0472">Membrane</keyword>
<feature type="domain" description="YcxB-like C-terminal" evidence="2">
    <location>
        <begin position="94"/>
        <end position="152"/>
    </location>
</feature>
<comment type="caution">
    <text evidence="3">The sequence shown here is derived from an EMBL/GenBank/DDBJ whole genome shotgun (WGS) entry which is preliminary data.</text>
</comment>
<proteinExistence type="predicted"/>
<dbReference type="EMBL" id="JBHTIA010000003">
    <property type="protein sequence ID" value="MFD0764427.1"/>
    <property type="molecule type" value="Genomic_DNA"/>
</dbReference>
<accession>A0ABW2ZE07</accession>
<dbReference type="RefSeq" id="WP_377139823.1">
    <property type="nucleotide sequence ID" value="NZ_JBHTIA010000003.1"/>
</dbReference>
<feature type="transmembrane region" description="Helical" evidence="1">
    <location>
        <begin position="26"/>
        <end position="48"/>
    </location>
</feature>
<name>A0ABW2ZE07_9SPHI</name>
<dbReference type="Proteomes" id="UP001597073">
    <property type="component" value="Unassembled WGS sequence"/>
</dbReference>
<feature type="transmembrane region" description="Helical" evidence="1">
    <location>
        <begin position="54"/>
        <end position="76"/>
    </location>
</feature>
<evidence type="ECO:0000313" key="3">
    <source>
        <dbReference type="EMBL" id="MFD0764427.1"/>
    </source>
</evidence>
<keyword evidence="1" id="KW-1133">Transmembrane helix</keyword>
<evidence type="ECO:0000256" key="1">
    <source>
        <dbReference type="SAM" id="Phobius"/>
    </source>
</evidence>
<evidence type="ECO:0000259" key="2">
    <source>
        <dbReference type="Pfam" id="PF14317"/>
    </source>
</evidence>